<gene>
    <name evidence="1" type="ORF">ACOLOM_LOCUS13154</name>
</gene>
<organism evidence="1 2">
    <name type="scientific">Acaulospora colombiana</name>
    <dbReference type="NCBI Taxonomy" id="27376"/>
    <lineage>
        <taxon>Eukaryota</taxon>
        <taxon>Fungi</taxon>
        <taxon>Fungi incertae sedis</taxon>
        <taxon>Mucoromycota</taxon>
        <taxon>Glomeromycotina</taxon>
        <taxon>Glomeromycetes</taxon>
        <taxon>Diversisporales</taxon>
        <taxon>Acaulosporaceae</taxon>
        <taxon>Acaulospora</taxon>
    </lineage>
</organism>
<dbReference type="EMBL" id="CAJVPT010058212">
    <property type="protein sequence ID" value="CAG8759993.1"/>
    <property type="molecule type" value="Genomic_DNA"/>
</dbReference>
<feature type="non-terminal residue" evidence="1">
    <location>
        <position position="1"/>
    </location>
</feature>
<evidence type="ECO:0000313" key="2">
    <source>
        <dbReference type="Proteomes" id="UP000789525"/>
    </source>
</evidence>
<name>A0ACA9QPW0_9GLOM</name>
<keyword evidence="2" id="KW-1185">Reference proteome</keyword>
<proteinExistence type="predicted"/>
<protein>
    <submittedName>
        <fullName evidence="1">10861_t:CDS:1</fullName>
    </submittedName>
</protein>
<accession>A0ACA9QPW0</accession>
<evidence type="ECO:0000313" key="1">
    <source>
        <dbReference type="EMBL" id="CAG8759993.1"/>
    </source>
</evidence>
<comment type="caution">
    <text evidence="1">The sequence shown here is derived from an EMBL/GenBank/DDBJ whole genome shotgun (WGS) entry which is preliminary data.</text>
</comment>
<reference evidence="1" key="1">
    <citation type="submission" date="2021-06" db="EMBL/GenBank/DDBJ databases">
        <authorList>
            <person name="Kallberg Y."/>
            <person name="Tangrot J."/>
            <person name="Rosling A."/>
        </authorList>
    </citation>
    <scope>NUCLEOTIDE SEQUENCE</scope>
    <source>
        <strain evidence="1">CL356</strain>
    </source>
</reference>
<feature type="non-terminal residue" evidence="1">
    <location>
        <position position="163"/>
    </location>
</feature>
<sequence>ISPSSSHEAANELYFTEEAADFLREQLKVISLPDLSSIEQAQLLALIDTIIEVESQKRSLDENGVRYVFFMRRFHQLNRITLSTVRTPGLNYRDMNWALHSDSQDLLIEYSMAASGGKFLWKDARVHGIFLWIRNNETVRQQMEILARNQYMLKDYSDEILKR</sequence>
<dbReference type="Proteomes" id="UP000789525">
    <property type="component" value="Unassembled WGS sequence"/>
</dbReference>